<organism evidence="1 2">
    <name type="scientific">Vogesella indigofera</name>
    <name type="common">Pseudomonas indigofera</name>
    <dbReference type="NCBI Taxonomy" id="45465"/>
    <lineage>
        <taxon>Bacteria</taxon>
        <taxon>Pseudomonadati</taxon>
        <taxon>Pseudomonadota</taxon>
        <taxon>Betaproteobacteria</taxon>
        <taxon>Neisseriales</taxon>
        <taxon>Chromobacteriaceae</taxon>
        <taxon>Vogesella</taxon>
    </lineage>
</organism>
<reference evidence="1 2" key="1">
    <citation type="submission" date="2023-01" db="EMBL/GenBank/DDBJ databases">
        <title>Novel species of the genus Vogesella isolated from rivers.</title>
        <authorList>
            <person name="Lu H."/>
        </authorList>
    </citation>
    <scope>NUCLEOTIDE SEQUENCE [LARGE SCALE GENOMIC DNA]</scope>
    <source>
        <strain evidence="1 2">SH7W</strain>
    </source>
</reference>
<keyword evidence="2" id="KW-1185">Reference proteome</keyword>
<evidence type="ECO:0000313" key="2">
    <source>
        <dbReference type="Proteomes" id="UP001221566"/>
    </source>
</evidence>
<accession>A0ABT5I8G6</accession>
<comment type="caution">
    <text evidence="1">The sequence shown here is derived from an EMBL/GenBank/DDBJ whole genome shotgun (WGS) entry which is preliminary data.</text>
</comment>
<feature type="non-terminal residue" evidence="1">
    <location>
        <position position="1"/>
    </location>
</feature>
<dbReference type="RefSeq" id="WP_272804089.1">
    <property type="nucleotide sequence ID" value="NZ_JAQQKY010000014.1"/>
</dbReference>
<protein>
    <submittedName>
        <fullName evidence="1">Uncharacterized protein</fullName>
    </submittedName>
</protein>
<dbReference type="Proteomes" id="UP001221566">
    <property type="component" value="Unassembled WGS sequence"/>
</dbReference>
<gene>
    <name evidence="1" type="ORF">PQU93_17065</name>
</gene>
<evidence type="ECO:0000313" key="1">
    <source>
        <dbReference type="EMBL" id="MDC7692478.1"/>
    </source>
</evidence>
<dbReference type="EMBL" id="JAQQKY010000014">
    <property type="protein sequence ID" value="MDC7692478.1"/>
    <property type="molecule type" value="Genomic_DNA"/>
</dbReference>
<proteinExistence type="predicted"/>
<name>A0ABT5I8G6_VOGIN</name>
<sequence>VRKIELSRENFCSGEPKLINFSTCRSSLEGCGRINQHFLNKAELGSHRLLPSSIKIASWQLKGRIIDHAIN</sequence>